<comment type="similarity">
    <text evidence="2">Belongs to the pyrimidine 5'-nucleotidase family.</text>
</comment>
<evidence type="ECO:0000256" key="7">
    <source>
        <dbReference type="ARBA" id="ARBA00022842"/>
    </source>
</evidence>
<evidence type="ECO:0000256" key="2">
    <source>
        <dbReference type="ARBA" id="ARBA00008389"/>
    </source>
</evidence>
<dbReference type="Gene3D" id="3.40.50.1000">
    <property type="entry name" value="HAD superfamily/HAD-like"/>
    <property type="match status" value="1"/>
</dbReference>
<dbReference type="EC" id="3.1.3.5" evidence="3"/>
<dbReference type="AlphaFoldDB" id="A0A1B6M779"/>
<dbReference type="Pfam" id="PF05822">
    <property type="entry name" value="UMPH-1"/>
    <property type="match status" value="1"/>
</dbReference>
<dbReference type="GO" id="GO:0005737">
    <property type="term" value="C:cytoplasm"/>
    <property type="evidence" value="ECO:0007669"/>
    <property type="project" value="InterPro"/>
</dbReference>
<dbReference type="PANTHER" id="PTHR13045:SF0">
    <property type="entry name" value="7-METHYLGUANOSINE PHOSPHATE-SPECIFIC 5'-NUCLEOTIDASE"/>
    <property type="match status" value="1"/>
</dbReference>
<name>A0A1B6M779_9HEMI</name>
<dbReference type="InterPro" id="IPR036412">
    <property type="entry name" value="HAD-like_sf"/>
</dbReference>
<evidence type="ECO:0000313" key="9">
    <source>
        <dbReference type="EMBL" id="JAT31775.1"/>
    </source>
</evidence>
<gene>
    <name evidence="9" type="ORF">g.23058</name>
</gene>
<evidence type="ECO:0000256" key="6">
    <source>
        <dbReference type="ARBA" id="ARBA00022801"/>
    </source>
</evidence>
<dbReference type="Gene3D" id="1.10.150.340">
    <property type="entry name" value="Pyrimidine 5'-nucleotidase (UMPH-1), N-terminal domain"/>
    <property type="match status" value="1"/>
</dbReference>
<dbReference type="EMBL" id="GEBQ01008202">
    <property type="protein sequence ID" value="JAT31775.1"/>
    <property type="molecule type" value="Transcribed_RNA"/>
</dbReference>
<keyword evidence="7" id="KW-0460">Magnesium</keyword>
<dbReference type="GO" id="GO:0000166">
    <property type="term" value="F:nucleotide binding"/>
    <property type="evidence" value="ECO:0007669"/>
    <property type="project" value="UniProtKB-KW"/>
</dbReference>
<dbReference type="GO" id="GO:0009117">
    <property type="term" value="P:nucleotide metabolic process"/>
    <property type="evidence" value="ECO:0007669"/>
    <property type="project" value="UniProtKB-KW"/>
</dbReference>
<keyword evidence="6" id="KW-0378">Hydrolase</keyword>
<proteinExistence type="inferred from homology"/>
<dbReference type="GO" id="GO:0000287">
    <property type="term" value="F:magnesium ion binding"/>
    <property type="evidence" value="ECO:0007669"/>
    <property type="project" value="InterPro"/>
</dbReference>
<evidence type="ECO:0000256" key="8">
    <source>
        <dbReference type="ARBA" id="ARBA00023080"/>
    </source>
</evidence>
<reference evidence="9" key="1">
    <citation type="submission" date="2015-11" db="EMBL/GenBank/DDBJ databases">
        <title>De novo transcriptome assembly of four potential Pierce s Disease insect vectors from Arizona vineyards.</title>
        <authorList>
            <person name="Tassone E.E."/>
        </authorList>
    </citation>
    <scope>NUCLEOTIDE SEQUENCE</scope>
</reference>
<protein>
    <recommendedName>
        <fullName evidence="3">5'-nucleotidase</fullName>
        <ecNumber evidence="3">3.1.3.5</ecNumber>
    </recommendedName>
</protein>
<organism evidence="9">
    <name type="scientific">Graphocephala atropunctata</name>
    <dbReference type="NCBI Taxonomy" id="36148"/>
    <lineage>
        <taxon>Eukaryota</taxon>
        <taxon>Metazoa</taxon>
        <taxon>Ecdysozoa</taxon>
        <taxon>Arthropoda</taxon>
        <taxon>Hexapoda</taxon>
        <taxon>Insecta</taxon>
        <taxon>Pterygota</taxon>
        <taxon>Neoptera</taxon>
        <taxon>Paraneoptera</taxon>
        <taxon>Hemiptera</taxon>
        <taxon>Auchenorrhyncha</taxon>
        <taxon>Membracoidea</taxon>
        <taxon>Cicadellidae</taxon>
        <taxon>Cicadellinae</taxon>
        <taxon>Cicadellini</taxon>
        <taxon>Graphocephala</taxon>
    </lineage>
</organism>
<dbReference type="InterPro" id="IPR006434">
    <property type="entry name" value="Pyrimidine_nucleotidase_eu"/>
</dbReference>
<dbReference type="GO" id="GO:0008253">
    <property type="term" value="F:5'-nucleotidase activity"/>
    <property type="evidence" value="ECO:0007669"/>
    <property type="project" value="UniProtKB-EC"/>
</dbReference>
<dbReference type="PANTHER" id="PTHR13045">
    <property type="entry name" value="5'-NUCLEOTIDASE"/>
    <property type="match status" value="1"/>
</dbReference>
<evidence type="ECO:0000256" key="3">
    <source>
        <dbReference type="ARBA" id="ARBA00012643"/>
    </source>
</evidence>
<dbReference type="InterPro" id="IPR023214">
    <property type="entry name" value="HAD_sf"/>
</dbReference>
<keyword evidence="8" id="KW-0546">Nucleotide metabolism</keyword>
<keyword evidence="5" id="KW-0547">Nucleotide-binding</keyword>
<dbReference type="SUPFAM" id="SSF56784">
    <property type="entry name" value="HAD-like"/>
    <property type="match status" value="1"/>
</dbReference>
<sequence>MRNKELVLLQLDKLLGSNIVFKDEEEFKTKLSNMVEDGVDNLQFVSDFDDTITKHIVDGKRGLTSFDVLIRAKSITKVCIDRVKAQLSVLEPNLYNANLEPDQQVQFDRELAKLLACSVGERVGLAEIHEAVERVVTPLKDGCKELLTLLSDLRVPLTVVSAGSGEVIEKILKDSNAKVVANYVKFQDDHITELLKPNIGMFNKHKVPLPIDPSRSNIIVIGDFAWDSKIADNVTNVKNTLKIGFFYGRKYESIEQYLNYFDVLLLDDESMNVALGILKLVAKIDE</sequence>
<comment type="catalytic activity">
    <reaction evidence="1">
        <text>a ribonucleoside 5'-phosphate + H2O = a ribonucleoside + phosphate</text>
        <dbReference type="Rhea" id="RHEA:12484"/>
        <dbReference type="ChEBI" id="CHEBI:15377"/>
        <dbReference type="ChEBI" id="CHEBI:18254"/>
        <dbReference type="ChEBI" id="CHEBI:43474"/>
        <dbReference type="ChEBI" id="CHEBI:58043"/>
        <dbReference type="EC" id="3.1.3.5"/>
    </reaction>
</comment>
<accession>A0A1B6M779</accession>
<evidence type="ECO:0000256" key="1">
    <source>
        <dbReference type="ARBA" id="ARBA00000815"/>
    </source>
</evidence>
<keyword evidence="4" id="KW-0479">Metal-binding</keyword>
<evidence type="ECO:0000256" key="4">
    <source>
        <dbReference type="ARBA" id="ARBA00022723"/>
    </source>
</evidence>
<evidence type="ECO:0000256" key="5">
    <source>
        <dbReference type="ARBA" id="ARBA00022741"/>
    </source>
</evidence>